<sequence length="139" mass="15172">MARSSTRSQDGGPPSTVDTQIADITSHPHVAPNLNSSVVPHKNQSSRPQSQNTLNPEMVHSQNQSTIVDDHKTTSPLQANRLVNDDHSSPSFLALVIILDSCSCLLSSMAATINPRKKESPWLWLPRTRLPSSTVPFLV</sequence>
<dbReference type="EnsemblPlants" id="evm.model.01.2030">
    <property type="protein sequence ID" value="cds.evm.model.01.2030"/>
    <property type="gene ID" value="evm.TU.01.2030"/>
</dbReference>
<evidence type="ECO:0000256" key="1">
    <source>
        <dbReference type="SAM" id="MobiDB-lite"/>
    </source>
</evidence>
<keyword evidence="3" id="KW-1185">Reference proteome</keyword>
<dbReference type="EMBL" id="UZAU01000056">
    <property type="status" value="NOT_ANNOTATED_CDS"/>
    <property type="molecule type" value="Genomic_DNA"/>
</dbReference>
<reference evidence="2" key="2">
    <citation type="submission" date="2021-03" db="UniProtKB">
        <authorList>
            <consortium name="EnsemblPlants"/>
        </authorList>
    </citation>
    <scope>IDENTIFICATION</scope>
</reference>
<evidence type="ECO:0000313" key="3">
    <source>
        <dbReference type="Proteomes" id="UP000596661"/>
    </source>
</evidence>
<reference evidence="2" key="1">
    <citation type="submission" date="2018-11" db="EMBL/GenBank/DDBJ databases">
        <authorList>
            <person name="Grassa J C."/>
        </authorList>
    </citation>
    <scope>NUCLEOTIDE SEQUENCE [LARGE SCALE GENOMIC DNA]</scope>
</reference>
<proteinExistence type="predicted"/>
<evidence type="ECO:0000313" key="2">
    <source>
        <dbReference type="EnsemblPlants" id="cds.evm.model.01.2030"/>
    </source>
</evidence>
<name>A0A803NJG4_CANSA</name>
<protein>
    <submittedName>
        <fullName evidence="2">Uncharacterized protein</fullName>
    </submittedName>
</protein>
<feature type="compositionally biased region" description="Polar residues" evidence="1">
    <location>
        <begin position="33"/>
        <end position="67"/>
    </location>
</feature>
<dbReference type="Gramene" id="evm.model.01.2030">
    <property type="protein sequence ID" value="cds.evm.model.01.2030"/>
    <property type="gene ID" value="evm.TU.01.2030"/>
</dbReference>
<organism evidence="2 3">
    <name type="scientific">Cannabis sativa</name>
    <name type="common">Hemp</name>
    <name type="synonym">Marijuana</name>
    <dbReference type="NCBI Taxonomy" id="3483"/>
    <lineage>
        <taxon>Eukaryota</taxon>
        <taxon>Viridiplantae</taxon>
        <taxon>Streptophyta</taxon>
        <taxon>Embryophyta</taxon>
        <taxon>Tracheophyta</taxon>
        <taxon>Spermatophyta</taxon>
        <taxon>Magnoliopsida</taxon>
        <taxon>eudicotyledons</taxon>
        <taxon>Gunneridae</taxon>
        <taxon>Pentapetalae</taxon>
        <taxon>rosids</taxon>
        <taxon>fabids</taxon>
        <taxon>Rosales</taxon>
        <taxon>Cannabaceae</taxon>
        <taxon>Cannabis</taxon>
    </lineage>
</organism>
<dbReference type="AlphaFoldDB" id="A0A803NJG4"/>
<accession>A0A803NJG4</accession>
<feature type="region of interest" description="Disordered" evidence="1">
    <location>
        <begin position="1"/>
        <end position="73"/>
    </location>
</feature>
<dbReference type="Proteomes" id="UP000596661">
    <property type="component" value="Chromosome 1"/>
</dbReference>